<dbReference type="GO" id="GO:0003676">
    <property type="term" value="F:nucleic acid binding"/>
    <property type="evidence" value="ECO:0007669"/>
    <property type="project" value="InterPro"/>
</dbReference>
<dbReference type="PROSITE" id="PS50860">
    <property type="entry name" value="AA_TRNA_LIGASE_II_ALA"/>
    <property type="match status" value="1"/>
</dbReference>
<keyword evidence="2" id="KW-0436">Ligase</keyword>
<feature type="domain" description="Alanyl-transfer RNA synthetases family profile" evidence="1">
    <location>
        <begin position="1"/>
        <end position="110"/>
    </location>
</feature>
<dbReference type="InterPro" id="IPR050058">
    <property type="entry name" value="Ala-tRNA_ligase"/>
</dbReference>
<feature type="non-terminal residue" evidence="2">
    <location>
        <position position="1"/>
    </location>
</feature>
<name>A0A955I6X5_9BACT</name>
<dbReference type="PANTHER" id="PTHR11777:SF9">
    <property type="entry name" value="ALANINE--TRNA LIGASE, CYTOPLASMIC"/>
    <property type="match status" value="1"/>
</dbReference>
<comment type="caution">
    <text evidence="2">The sequence shown here is derived from an EMBL/GenBank/DDBJ whole genome shotgun (WGS) entry which is preliminary data.</text>
</comment>
<dbReference type="SMART" id="SM00863">
    <property type="entry name" value="tRNA_SAD"/>
    <property type="match status" value="1"/>
</dbReference>
<dbReference type="GO" id="GO:0004813">
    <property type="term" value="F:alanine-tRNA ligase activity"/>
    <property type="evidence" value="ECO:0007669"/>
    <property type="project" value="InterPro"/>
</dbReference>
<accession>A0A955I6X5</accession>
<organism evidence="2 3">
    <name type="scientific">Candidatus Dojkabacteria bacterium</name>
    <dbReference type="NCBI Taxonomy" id="2099670"/>
    <lineage>
        <taxon>Bacteria</taxon>
        <taxon>Candidatus Dojkabacteria</taxon>
    </lineage>
</organism>
<dbReference type="GO" id="GO:0006419">
    <property type="term" value="P:alanyl-tRNA aminoacylation"/>
    <property type="evidence" value="ECO:0007669"/>
    <property type="project" value="InterPro"/>
</dbReference>
<dbReference type="Proteomes" id="UP000760819">
    <property type="component" value="Unassembled WGS sequence"/>
</dbReference>
<protein>
    <submittedName>
        <fullName evidence="2">Alanine--tRNA ligase</fullName>
    </submittedName>
</protein>
<dbReference type="SUPFAM" id="SSF55186">
    <property type="entry name" value="ThrRS/AlaRS common domain"/>
    <property type="match status" value="1"/>
</dbReference>
<proteinExistence type="predicted"/>
<dbReference type="EMBL" id="JAGQLI010000020">
    <property type="protein sequence ID" value="MCA9378861.1"/>
    <property type="molecule type" value="Genomic_DNA"/>
</dbReference>
<dbReference type="InterPro" id="IPR018165">
    <property type="entry name" value="Ala-tRNA-synth_IIc_core"/>
</dbReference>
<dbReference type="GO" id="GO:0002161">
    <property type="term" value="F:aminoacyl-tRNA deacylase activity"/>
    <property type="evidence" value="ECO:0007669"/>
    <property type="project" value="TreeGrafter"/>
</dbReference>
<evidence type="ECO:0000313" key="2">
    <source>
        <dbReference type="EMBL" id="MCA9378861.1"/>
    </source>
</evidence>
<dbReference type="PANTHER" id="PTHR11777">
    <property type="entry name" value="ALANYL-TRNA SYNTHETASE"/>
    <property type="match status" value="1"/>
</dbReference>
<dbReference type="Gene3D" id="3.30.980.10">
    <property type="entry name" value="Threonyl-trna Synthetase, Chain A, domain 2"/>
    <property type="match status" value="1"/>
</dbReference>
<evidence type="ECO:0000259" key="1">
    <source>
        <dbReference type="PROSITE" id="PS50860"/>
    </source>
</evidence>
<gene>
    <name evidence="2" type="ORF">KC640_00375</name>
</gene>
<dbReference type="InterPro" id="IPR012947">
    <property type="entry name" value="tRNA_SAD"/>
</dbReference>
<dbReference type="AlphaFoldDB" id="A0A955I6X5"/>
<evidence type="ECO:0000313" key="3">
    <source>
        <dbReference type="Proteomes" id="UP000760819"/>
    </source>
</evidence>
<sequence length="113" mass="12473">IDFNYAEKLTDEQISAVENLVNEKISASLPVERKEMPKEEAEKLGAQMEFGQKYPETVSVYFIGNPDDYFSIEFCGGPHVANTSEIGAGGRKFKIQKQESSGAGIRRIKAGLV</sequence>
<dbReference type="GO" id="GO:0005524">
    <property type="term" value="F:ATP binding"/>
    <property type="evidence" value="ECO:0007669"/>
    <property type="project" value="InterPro"/>
</dbReference>
<reference evidence="2" key="2">
    <citation type="journal article" date="2021" name="Microbiome">
        <title>Successional dynamics and alternative stable states in a saline activated sludge microbial community over 9 years.</title>
        <authorList>
            <person name="Wang Y."/>
            <person name="Ye J."/>
            <person name="Ju F."/>
            <person name="Liu L."/>
            <person name="Boyd J.A."/>
            <person name="Deng Y."/>
            <person name="Parks D.H."/>
            <person name="Jiang X."/>
            <person name="Yin X."/>
            <person name="Woodcroft B.J."/>
            <person name="Tyson G.W."/>
            <person name="Hugenholtz P."/>
            <person name="Polz M.F."/>
            <person name="Zhang T."/>
        </authorList>
    </citation>
    <scope>NUCLEOTIDE SEQUENCE</scope>
    <source>
        <strain evidence="2">HKST-UBA12</strain>
    </source>
</reference>
<reference evidence="2" key="1">
    <citation type="submission" date="2020-04" db="EMBL/GenBank/DDBJ databases">
        <authorList>
            <person name="Zhang T."/>
        </authorList>
    </citation>
    <scope>NUCLEOTIDE SEQUENCE</scope>
    <source>
        <strain evidence="2">HKST-UBA12</strain>
    </source>
</reference>
<dbReference type="Gene3D" id="3.30.54.20">
    <property type="match status" value="1"/>
</dbReference>
<dbReference type="Pfam" id="PF07973">
    <property type="entry name" value="tRNA_SAD"/>
    <property type="match status" value="1"/>
</dbReference>
<dbReference type="InterPro" id="IPR018163">
    <property type="entry name" value="Thr/Ala-tRNA-synth_IIc_edit"/>
</dbReference>